<dbReference type="InterPro" id="IPR023198">
    <property type="entry name" value="PGP-like_dom2"/>
</dbReference>
<dbReference type="CDD" id="cd16417">
    <property type="entry name" value="HAD_PGPase"/>
    <property type="match status" value="1"/>
</dbReference>
<dbReference type="GO" id="GO:0008967">
    <property type="term" value="F:phosphoglycolate phosphatase activity"/>
    <property type="evidence" value="ECO:0007669"/>
    <property type="project" value="UniProtKB-EC"/>
</dbReference>
<evidence type="ECO:0000256" key="8">
    <source>
        <dbReference type="ARBA" id="ARBA00022842"/>
    </source>
</evidence>
<dbReference type="HAMAP" id="MF_00495">
    <property type="entry name" value="GPH_hydrolase_bact"/>
    <property type="match status" value="1"/>
</dbReference>
<keyword evidence="7 10" id="KW-0378">Hydrolase</keyword>
<evidence type="ECO:0000256" key="9">
    <source>
        <dbReference type="ARBA" id="ARBA00023277"/>
    </source>
</evidence>
<feature type="binding site" evidence="10">
    <location>
        <position position="12"/>
    </location>
    <ligand>
        <name>Mg(2+)</name>
        <dbReference type="ChEBI" id="CHEBI:18420"/>
    </ligand>
</feature>
<feature type="active site" description="Nucleophile" evidence="10">
    <location>
        <position position="12"/>
    </location>
</feature>
<dbReference type="NCBIfam" id="TIGR01662">
    <property type="entry name" value="HAD-SF-IIIA"/>
    <property type="match status" value="1"/>
</dbReference>
<dbReference type="NCBIfam" id="TIGR01549">
    <property type="entry name" value="HAD-SF-IA-v1"/>
    <property type="match status" value="1"/>
</dbReference>
<dbReference type="SFLD" id="SFLDG01135">
    <property type="entry name" value="C1.5.6:_HAD__Beta-PGM__Phospha"/>
    <property type="match status" value="1"/>
</dbReference>
<dbReference type="NCBIfam" id="TIGR01449">
    <property type="entry name" value="PGP_bact"/>
    <property type="match status" value="1"/>
</dbReference>
<evidence type="ECO:0000256" key="3">
    <source>
        <dbReference type="ARBA" id="ARBA00004818"/>
    </source>
</evidence>
<dbReference type="Pfam" id="PF13419">
    <property type="entry name" value="HAD_2"/>
    <property type="match status" value="1"/>
</dbReference>
<comment type="function">
    <text evidence="10">Specifically catalyzes the dephosphorylation of 2-phosphoglycolate. Is involved in the dissimilation of the intracellular 2-phosphoglycolate formed during the DNA repair of 3'-phosphoglycolate ends, a major class of DNA lesions induced by oxidative stress.</text>
</comment>
<feature type="binding site" evidence="10">
    <location>
        <position position="14"/>
    </location>
    <ligand>
        <name>Mg(2+)</name>
        <dbReference type="ChEBI" id="CHEBI:18420"/>
    </ligand>
</feature>
<accession>A0ABT7EFI5</accession>
<keyword evidence="6 10" id="KW-0479">Metal-binding</keyword>
<organism evidence="11 12">
    <name type="scientific">Pseudoalteromonas obscura</name>
    <dbReference type="NCBI Taxonomy" id="3048491"/>
    <lineage>
        <taxon>Bacteria</taxon>
        <taxon>Pseudomonadati</taxon>
        <taxon>Pseudomonadota</taxon>
        <taxon>Gammaproteobacteria</taxon>
        <taxon>Alteromonadales</taxon>
        <taxon>Pseudoalteromonadaceae</taxon>
        <taxon>Pseudoalteromonas</taxon>
    </lineage>
</organism>
<dbReference type="SFLD" id="SFLDS00003">
    <property type="entry name" value="Haloacid_Dehalogenase"/>
    <property type="match status" value="1"/>
</dbReference>
<feature type="binding site" evidence="10">
    <location>
        <position position="177"/>
    </location>
    <ligand>
        <name>Mg(2+)</name>
        <dbReference type="ChEBI" id="CHEBI:18420"/>
    </ligand>
</feature>
<evidence type="ECO:0000256" key="2">
    <source>
        <dbReference type="ARBA" id="ARBA00001946"/>
    </source>
</evidence>
<proteinExistence type="inferred from homology"/>
<sequence>MKFTNKDVLLFDLDGTLIDSVPDLALSINQMLNALDMTPYPTDTIRSWVGNGAAVLTKRALSGSIDIDPDLDATYVEKALSIFLSFYDKNVCVETTLYPNVKSTLESLHSDGYRLVIVTNKPEQFVRPILKHLGLNDFFEMVVGGDSLPKRKPDPMQLTYVCETLGVSPSSCLMIGDSKNDIFAATAADMQSIGLTYGYNHGEDINSHGASLVLDNFAGIIEALVPITEPTY</sequence>
<dbReference type="PANTHER" id="PTHR43434">
    <property type="entry name" value="PHOSPHOGLYCOLATE PHOSPHATASE"/>
    <property type="match status" value="1"/>
</dbReference>
<gene>
    <name evidence="11" type="ORF">QNM18_02975</name>
</gene>
<dbReference type="InterPro" id="IPR041492">
    <property type="entry name" value="HAD_2"/>
</dbReference>
<dbReference type="EC" id="3.1.3.18" evidence="5 10"/>
<evidence type="ECO:0000313" key="12">
    <source>
        <dbReference type="Proteomes" id="UP001231915"/>
    </source>
</evidence>
<dbReference type="SFLD" id="SFLDG01129">
    <property type="entry name" value="C1.5:_HAD__Beta-PGM__Phosphata"/>
    <property type="match status" value="1"/>
</dbReference>
<protein>
    <recommendedName>
        <fullName evidence="5 10">Phosphoglycolate phosphatase</fullName>
        <shortName evidence="10">PGP</shortName>
        <shortName evidence="10">PGPase</shortName>
        <ecNumber evidence="5 10">3.1.3.18</ecNumber>
    </recommendedName>
</protein>
<comment type="caution">
    <text evidence="11">The sequence shown here is derived from an EMBL/GenBank/DDBJ whole genome shotgun (WGS) entry which is preliminary data.</text>
</comment>
<dbReference type="InterPro" id="IPR023214">
    <property type="entry name" value="HAD_sf"/>
</dbReference>
<dbReference type="EMBL" id="JASJUT010000001">
    <property type="protein sequence ID" value="MDK2594031.1"/>
    <property type="molecule type" value="Genomic_DNA"/>
</dbReference>
<dbReference type="NCBIfam" id="NF009695">
    <property type="entry name" value="PRK13222.1-2"/>
    <property type="match status" value="1"/>
</dbReference>
<dbReference type="InterPro" id="IPR037512">
    <property type="entry name" value="PGPase_prok"/>
</dbReference>
<keyword evidence="9 10" id="KW-0119">Carbohydrate metabolism</keyword>
<comment type="similarity">
    <text evidence="4 10">Belongs to the HAD-like hydrolase superfamily. CbbY/CbbZ/Gph/YieH family.</text>
</comment>
<keyword evidence="8 10" id="KW-0460">Magnesium</keyword>
<comment type="pathway">
    <text evidence="3 10">Organic acid metabolism; glycolate biosynthesis; glycolate from 2-phosphoglycolate: step 1/1.</text>
</comment>
<keyword evidence="12" id="KW-1185">Reference proteome</keyword>
<dbReference type="Gene3D" id="3.40.50.1000">
    <property type="entry name" value="HAD superfamily/HAD-like"/>
    <property type="match status" value="1"/>
</dbReference>
<dbReference type="InterPro" id="IPR006439">
    <property type="entry name" value="HAD-SF_hydro_IA"/>
</dbReference>
<evidence type="ECO:0000256" key="5">
    <source>
        <dbReference type="ARBA" id="ARBA00013078"/>
    </source>
</evidence>
<comment type="catalytic activity">
    <reaction evidence="1 10">
        <text>2-phosphoglycolate + H2O = glycolate + phosphate</text>
        <dbReference type="Rhea" id="RHEA:14369"/>
        <dbReference type="ChEBI" id="CHEBI:15377"/>
        <dbReference type="ChEBI" id="CHEBI:29805"/>
        <dbReference type="ChEBI" id="CHEBI:43474"/>
        <dbReference type="ChEBI" id="CHEBI:58033"/>
        <dbReference type="EC" id="3.1.3.18"/>
    </reaction>
</comment>
<dbReference type="InterPro" id="IPR050155">
    <property type="entry name" value="HAD-like_hydrolase_sf"/>
</dbReference>
<evidence type="ECO:0000313" key="11">
    <source>
        <dbReference type="EMBL" id="MDK2594031.1"/>
    </source>
</evidence>
<evidence type="ECO:0000256" key="1">
    <source>
        <dbReference type="ARBA" id="ARBA00000830"/>
    </source>
</evidence>
<evidence type="ECO:0000256" key="4">
    <source>
        <dbReference type="ARBA" id="ARBA00006171"/>
    </source>
</evidence>
<dbReference type="NCBIfam" id="TIGR01509">
    <property type="entry name" value="HAD-SF-IA-v3"/>
    <property type="match status" value="1"/>
</dbReference>
<name>A0ABT7EFI5_9GAMM</name>
<dbReference type="Gene3D" id="1.10.150.240">
    <property type="entry name" value="Putative phosphatase, domain 2"/>
    <property type="match status" value="1"/>
</dbReference>
<dbReference type="InterPro" id="IPR006549">
    <property type="entry name" value="HAD-SF_hydro_IIIA"/>
</dbReference>
<evidence type="ECO:0000256" key="7">
    <source>
        <dbReference type="ARBA" id="ARBA00022801"/>
    </source>
</evidence>
<dbReference type="PANTHER" id="PTHR43434:SF1">
    <property type="entry name" value="PHOSPHOGLYCOLATE PHOSPHATASE"/>
    <property type="match status" value="1"/>
</dbReference>
<comment type="cofactor">
    <cofactor evidence="2 10">
        <name>Mg(2+)</name>
        <dbReference type="ChEBI" id="CHEBI:18420"/>
    </cofactor>
</comment>
<dbReference type="SUPFAM" id="SSF56784">
    <property type="entry name" value="HAD-like"/>
    <property type="match status" value="1"/>
</dbReference>
<evidence type="ECO:0000256" key="6">
    <source>
        <dbReference type="ARBA" id="ARBA00022723"/>
    </source>
</evidence>
<dbReference type="Proteomes" id="UP001231915">
    <property type="component" value="Unassembled WGS sequence"/>
</dbReference>
<reference evidence="11 12" key="1">
    <citation type="submission" date="2023-05" db="EMBL/GenBank/DDBJ databases">
        <title>Pseudoalteromonas ardens sp. nov., Pseudoalteromonas obscura sp. nov., and Pseudoalteromonas umbrosa sp. nov., isolated from the coral Montipora capitata.</title>
        <authorList>
            <person name="Thomas E.M."/>
            <person name="Smith E.M."/>
            <person name="Papke E."/>
            <person name="Shlafstein M.D."/>
            <person name="Oline D.K."/>
            <person name="Videau P."/>
            <person name="Saw J.H."/>
            <person name="Strangman W.K."/>
            <person name="Ushijima B."/>
        </authorList>
    </citation>
    <scope>NUCLEOTIDE SEQUENCE [LARGE SCALE GENOMIC DNA]</scope>
    <source>
        <strain evidence="11 12">P94</strain>
    </source>
</reference>
<dbReference type="InterPro" id="IPR036412">
    <property type="entry name" value="HAD-like_sf"/>
</dbReference>
<evidence type="ECO:0000256" key="10">
    <source>
        <dbReference type="HAMAP-Rule" id="MF_00495"/>
    </source>
</evidence>
<dbReference type="RefSeq" id="WP_284136286.1">
    <property type="nucleotide sequence ID" value="NZ_JASJUT010000001.1"/>
</dbReference>